<keyword evidence="2" id="KW-1185">Reference proteome</keyword>
<dbReference type="InterPro" id="IPR011008">
    <property type="entry name" value="Dimeric_a/b-barrel"/>
</dbReference>
<accession>A0A0M9VU78</accession>
<dbReference type="AlphaFoldDB" id="A0A0M9VU78"/>
<proteinExistence type="predicted"/>
<reference evidence="1 2" key="1">
    <citation type="submission" date="2015-07" db="EMBL/GenBank/DDBJ databases">
        <title>The genome of the fungus Escovopsis weberi, a specialized disease agent of ant agriculture.</title>
        <authorList>
            <person name="de Man T.J."/>
            <person name="Stajich J.E."/>
            <person name="Kubicek C.P."/>
            <person name="Chenthamara K."/>
            <person name="Atanasova L."/>
            <person name="Druzhinina I.S."/>
            <person name="Birnbaum S."/>
            <person name="Barribeau S.M."/>
            <person name="Teiling C."/>
            <person name="Suen G."/>
            <person name="Currie C."/>
            <person name="Gerardo N.M."/>
        </authorList>
    </citation>
    <scope>NUCLEOTIDE SEQUENCE [LARGE SCALE GENOMIC DNA]</scope>
</reference>
<dbReference type="EMBL" id="LGSR01000020">
    <property type="protein sequence ID" value="KOS19613.1"/>
    <property type="molecule type" value="Genomic_DNA"/>
</dbReference>
<dbReference type="PANTHER" id="PTHR36986">
    <property type="entry name" value="UPF0643 PROTEIN PB2B2.08"/>
    <property type="match status" value="1"/>
</dbReference>
<evidence type="ECO:0000313" key="1">
    <source>
        <dbReference type="EMBL" id="KOS19613.1"/>
    </source>
</evidence>
<gene>
    <name evidence="1" type="ORF">ESCO_001180</name>
</gene>
<comment type="caution">
    <text evidence="1">The sequence shown here is derived from an EMBL/GenBank/DDBJ whole genome shotgun (WGS) entry which is preliminary data.</text>
</comment>
<dbReference type="PANTHER" id="PTHR36986:SF1">
    <property type="entry name" value="UPF0643 PROTEIN PB2B2.08"/>
    <property type="match status" value="1"/>
</dbReference>
<protein>
    <submittedName>
        <fullName evidence="1">UPF0643 protein</fullName>
    </submittedName>
</protein>
<evidence type="ECO:0000313" key="2">
    <source>
        <dbReference type="Proteomes" id="UP000053831"/>
    </source>
</evidence>
<dbReference type="OrthoDB" id="2140489at2759"/>
<sequence length="215" mass="24111">MAAQGAAARFAGVPLLENDPNSRQDTLRLASLDTDRFLVQSPYTEQEHLLDLETLDHETALFSKALRLLRPIRDDYATATYSNSFNWGEVLDEAKRLCRESGEAFGEKSFYIVAFRSQVKPSADSAYLGDLDKAAHAEAVASGGFLRYWFGKPDSHGRNLATCIWRSRGDALAGARGPAHRKAGMAGREMYAFWKIDQHRLVIRENVDDWKITPM</sequence>
<dbReference type="SUPFAM" id="SSF54909">
    <property type="entry name" value="Dimeric alpha+beta barrel"/>
    <property type="match status" value="1"/>
</dbReference>
<name>A0A0M9VU78_ESCWE</name>
<organism evidence="1 2">
    <name type="scientific">Escovopsis weberi</name>
    <dbReference type="NCBI Taxonomy" id="150374"/>
    <lineage>
        <taxon>Eukaryota</taxon>
        <taxon>Fungi</taxon>
        <taxon>Dikarya</taxon>
        <taxon>Ascomycota</taxon>
        <taxon>Pezizomycotina</taxon>
        <taxon>Sordariomycetes</taxon>
        <taxon>Hypocreomycetidae</taxon>
        <taxon>Hypocreales</taxon>
        <taxon>Hypocreaceae</taxon>
        <taxon>Escovopsis</taxon>
    </lineage>
</organism>
<dbReference type="Proteomes" id="UP000053831">
    <property type="component" value="Unassembled WGS sequence"/>
</dbReference>